<sequence length="198" mass="21682">MSGWRGNCCVPVAGSSPSSPAAPSGPSGTKHEQARTFLEHHGSHTPLPAETFTESGPTIRCRIARLTKPLRTDQPEYLLTTPQHPAVRVERPLFTGAAAAGRPVQAWSGGWVGRDRIVRYRGRCIECRWLLWSCDDGDNDPRGALGEFSAGYSLDPDELGMTGPQIGLCHRCGNDGERLRTAYQRAVPHWKRPAERTA</sequence>
<dbReference type="Proteomes" id="UP001501470">
    <property type="component" value="Unassembled WGS sequence"/>
</dbReference>
<keyword evidence="3" id="KW-1185">Reference proteome</keyword>
<evidence type="ECO:0000256" key="1">
    <source>
        <dbReference type="SAM" id="MobiDB-lite"/>
    </source>
</evidence>
<feature type="region of interest" description="Disordered" evidence="1">
    <location>
        <begin position="11"/>
        <end position="33"/>
    </location>
</feature>
<proteinExistence type="predicted"/>
<feature type="compositionally biased region" description="Low complexity" evidence="1">
    <location>
        <begin position="13"/>
        <end position="28"/>
    </location>
</feature>
<dbReference type="EMBL" id="BAAAQD010000064">
    <property type="protein sequence ID" value="GAA1577249.1"/>
    <property type="molecule type" value="Genomic_DNA"/>
</dbReference>
<gene>
    <name evidence="2" type="ORF">GCM10009827_118870</name>
</gene>
<evidence type="ECO:0000313" key="2">
    <source>
        <dbReference type="EMBL" id="GAA1577249.1"/>
    </source>
</evidence>
<comment type="caution">
    <text evidence="2">The sequence shown here is derived from an EMBL/GenBank/DDBJ whole genome shotgun (WGS) entry which is preliminary data.</text>
</comment>
<name>A0ABN2DGV2_9ACTN</name>
<protein>
    <submittedName>
        <fullName evidence="2">Uncharacterized protein</fullName>
    </submittedName>
</protein>
<organism evidence="2 3">
    <name type="scientific">Dactylosporangium maewongense</name>
    <dbReference type="NCBI Taxonomy" id="634393"/>
    <lineage>
        <taxon>Bacteria</taxon>
        <taxon>Bacillati</taxon>
        <taxon>Actinomycetota</taxon>
        <taxon>Actinomycetes</taxon>
        <taxon>Micromonosporales</taxon>
        <taxon>Micromonosporaceae</taxon>
        <taxon>Dactylosporangium</taxon>
    </lineage>
</organism>
<evidence type="ECO:0000313" key="3">
    <source>
        <dbReference type="Proteomes" id="UP001501470"/>
    </source>
</evidence>
<reference evidence="2 3" key="1">
    <citation type="journal article" date="2019" name="Int. J. Syst. Evol. Microbiol.">
        <title>The Global Catalogue of Microorganisms (GCM) 10K type strain sequencing project: providing services to taxonomists for standard genome sequencing and annotation.</title>
        <authorList>
            <consortium name="The Broad Institute Genomics Platform"/>
            <consortium name="The Broad Institute Genome Sequencing Center for Infectious Disease"/>
            <person name="Wu L."/>
            <person name="Ma J."/>
        </authorList>
    </citation>
    <scope>NUCLEOTIDE SEQUENCE [LARGE SCALE GENOMIC DNA]</scope>
    <source>
        <strain evidence="2 3">JCM 15933</strain>
    </source>
</reference>
<accession>A0ABN2DGV2</accession>